<proteinExistence type="predicted"/>
<sequence>MSLRPIDRLDEFRKYKELTPGRFERLGGLSNGYFRNNRKGGGKIGDRIADRIVLHFPELSRDWLLTGKGKMIREGNGYSGGTGTSEAENLYLTLQDTLLLELRERIADLKAALEDKEKIIRLLENRPPSGRKGKSR</sequence>
<protein>
    <recommendedName>
        <fullName evidence="4">HTH cro/C1-type domain-containing protein</fullName>
    </recommendedName>
</protein>
<comment type="caution">
    <text evidence="2">The sequence shown here is derived from an EMBL/GenBank/DDBJ whole genome shotgun (WGS) entry which is preliminary data.</text>
</comment>
<name>A0ABP8FFA7_9BACT</name>
<evidence type="ECO:0008006" key="4">
    <source>
        <dbReference type="Google" id="ProtNLM"/>
    </source>
</evidence>
<dbReference type="EMBL" id="BAABFN010000001">
    <property type="protein sequence ID" value="GAA4302399.1"/>
    <property type="molecule type" value="Genomic_DNA"/>
</dbReference>
<organism evidence="2 3">
    <name type="scientific">Compostibacter hankyongensis</name>
    <dbReference type="NCBI Taxonomy" id="1007089"/>
    <lineage>
        <taxon>Bacteria</taxon>
        <taxon>Pseudomonadati</taxon>
        <taxon>Bacteroidota</taxon>
        <taxon>Chitinophagia</taxon>
        <taxon>Chitinophagales</taxon>
        <taxon>Chitinophagaceae</taxon>
        <taxon>Compostibacter</taxon>
    </lineage>
</organism>
<dbReference type="RefSeq" id="WP_344974715.1">
    <property type="nucleotide sequence ID" value="NZ_BAABFN010000001.1"/>
</dbReference>
<evidence type="ECO:0000256" key="1">
    <source>
        <dbReference type="SAM" id="Coils"/>
    </source>
</evidence>
<reference evidence="3" key="1">
    <citation type="journal article" date="2019" name="Int. J. Syst. Evol. Microbiol.">
        <title>The Global Catalogue of Microorganisms (GCM) 10K type strain sequencing project: providing services to taxonomists for standard genome sequencing and annotation.</title>
        <authorList>
            <consortium name="The Broad Institute Genomics Platform"/>
            <consortium name="The Broad Institute Genome Sequencing Center for Infectious Disease"/>
            <person name="Wu L."/>
            <person name="Ma J."/>
        </authorList>
    </citation>
    <scope>NUCLEOTIDE SEQUENCE [LARGE SCALE GENOMIC DNA]</scope>
    <source>
        <strain evidence="3">JCM 17664</strain>
    </source>
</reference>
<accession>A0ABP8FFA7</accession>
<feature type="coiled-coil region" evidence="1">
    <location>
        <begin position="99"/>
        <end position="126"/>
    </location>
</feature>
<evidence type="ECO:0000313" key="2">
    <source>
        <dbReference type="EMBL" id="GAA4302399.1"/>
    </source>
</evidence>
<keyword evidence="3" id="KW-1185">Reference proteome</keyword>
<dbReference type="Proteomes" id="UP001501207">
    <property type="component" value="Unassembled WGS sequence"/>
</dbReference>
<gene>
    <name evidence="2" type="ORF">GCM10023143_04730</name>
</gene>
<evidence type="ECO:0000313" key="3">
    <source>
        <dbReference type="Proteomes" id="UP001501207"/>
    </source>
</evidence>
<keyword evidence="1" id="KW-0175">Coiled coil</keyword>